<dbReference type="PANTHER" id="PTHR33112">
    <property type="entry name" value="DOMAIN PROTEIN, PUTATIVE-RELATED"/>
    <property type="match status" value="1"/>
</dbReference>
<accession>A0ABR4C8B0</accession>
<sequence length="736" mass="82708">MLKNWKRLALGRRASTKEPIPSEFTDQSPGQVQTHTHVEAAATTSVTETVISCETCGPLTTSSEEPVLTKVIFKSADAGCSICLLFSKVCLSNEDQSSIDYVSSWSGSKGVFGVYLIEKIIEDGNEHPGRTVAVVVLAADSERSPSPFSWLPNVEKSPFNRSQLRDTKILSSWITDCQENHTSCRQEDLPKLPTRIIDVGSGTVEPFLKVTQDETGRYLALSHRWGDSISQVKMLVTQSETFHDFCRAIPLESFPLTFKHAIEVTRSLGIQYLWIDSLCIVQDDLQDWEIEAARMGDTYENAYATLFAESAAHCNEGLFQTKEDKKSTEHWVQEIEYGDSLTNDHCWILASSQHSYYPNLLTPQEAFCLVDKSTSHLQNRGWIMQEEILSRRKICFSSTELHWQCTLMSQCECGLKSLAESRFTDSDLTRNLLYTNRGDGSVTRGLSASNSLRRLAGKTTNLNTSWRKLVEMYSTRAFTHDKDRLAALAGVASKLGRPPENYWAGIWREDASDQLLWRGWNRPEAECKRHDTPCAPTWSWASIRGGVTFCYFGTDSRHNKSLPIWRILGGVCLRWTKTAMGPIPMGALRIQSKAAKVFVDECEGPAPNIESAAQLLSHEHRGILQHARDGQLYHLTMRSQRTAHDDYSNQSVISLDAEADWEPFAGKTAQELLYLVAHVGSATGAAMSKNTYRSMGLLIRESTTYLGSWERVCLVAPRGWWGEWRGLAEDCEILLR</sequence>
<reference evidence="2 3" key="1">
    <citation type="journal article" date="2024" name="Commun. Biol.">
        <title>Comparative genomic analysis of thermophilic fungi reveals convergent evolutionary adaptations and gene losses.</title>
        <authorList>
            <person name="Steindorff A.S."/>
            <person name="Aguilar-Pontes M.V."/>
            <person name="Robinson A.J."/>
            <person name="Andreopoulos B."/>
            <person name="LaButti K."/>
            <person name="Kuo A."/>
            <person name="Mondo S."/>
            <person name="Riley R."/>
            <person name="Otillar R."/>
            <person name="Haridas S."/>
            <person name="Lipzen A."/>
            <person name="Grimwood J."/>
            <person name="Schmutz J."/>
            <person name="Clum A."/>
            <person name="Reid I.D."/>
            <person name="Moisan M.C."/>
            <person name="Butler G."/>
            <person name="Nguyen T.T.M."/>
            <person name="Dewar K."/>
            <person name="Conant G."/>
            <person name="Drula E."/>
            <person name="Henrissat B."/>
            <person name="Hansel C."/>
            <person name="Singer S."/>
            <person name="Hutchinson M.I."/>
            <person name="de Vries R.P."/>
            <person name="Natvig D.O."/>
            <person name="Powell A.J."/>
            <person name="Tsang A."/>
            <person name="Grigoriev I.V."/>
        </authorList>
    </citation>
    <scope>NUCLEOTIDE SEQUENCE [LARGE SCALE GENOMIC DNA]</scope>
    <source>
        <strain evidence="2 3">CBS 494.80</strain>
    </source>
</reference>
<keyword evidence="3" id="KW-1185">Reference proteome</keyword>
<organism evidence="2 3">
    <name type="scientific">Oculimacula yallundae</name>
    <dbReference type="NCBI Taxonomy" id="86028"/>
    <lineage>
        <taxon>Eukaryota</taxon>
        <taxon>Fungi</taxon>
        <taxon>Dikarya</taxon>
        <taxon>Ascomycota</taxon>
        <taxon>Pezizomycotina</taxon>
        <taxon>Leotiomycetes</taxon>
        <taxon>Helotiales</taxon>
        <taxon>Ploettnerulaceae</taxon>
        <taxon>Oculimacula</taxon>
    </lineage>
</organism>
<evidence type="ECO:0000259" key="1">
    <source>
        <dbReference type="Pfam" id="PF06985"/>
    </source>
</evidence>
<dbReference type="PANTHER" id="PTHR33112:SF15">
    <property type="entry name" value="HETEROKARYON INCOMPATIBILITY DOMAIN-CONTAINING PROTEIN"/>
    <property type="match status" value="1"/>
</dbReference>
<feature type="domain" description="Heterokaryon incompatibility" evidence="1">
    <location>
        <begin position="218"/>
        <end position="386"/>
    </location>
</feature>
<comment type="caution">
    <text evidence="2">The sequence shown here is derived from an EMBL/GenBank/DDBJ whole genome shotgun (WGS) entry which is preliminary data.</text>
</comment>
<proteinExistence type="predicted"/>
<dbReference type="EMBL" id="JAZHXI010000011">
    <property type="protein sequence ID" value="KAL2066150.1"/>
    <property type="molecule type" value="Genomic_DNA"/>
</dbReference>
<protein>
    <recommendedName>
        <fullName evidence="1">Heterokaryon incompatibility domain-containing protein</fullName>
    </recommendedName>
</protein>
<dbReference type="InterPro" id="IPR010730">
    <property type="entry name" value="HET"/>
</dbReference>
<dbReference type="Pfam" id="PF06985">
    <property type="entry name" value="HET"/>
    <property type="match status" value="1"/>
</dbReference>
<name>A0ABR4C8B0_9HELO</name>
<evidence type="ECO:0000313" key="3">
    <source>
        <dbReference type="Proteomes" id="UP001595075"/>
    </source>
</evidence>
<evidence type="ECO:0000313" key="2">
    <source>
        <dbReference type="EMBL" id="KAL2066150.1"/>
    </source>
</evidence>
<dbReference type="Proteomes" id="UP001595075">
    <property type="component" value="Unassembled WGS sequence"/>
</dbReference>
<gene>
    <name evidence="2" type="ORF">VTL71DRAFT_2221</name>
</gene>